<dbReference type="PANTHER" id="PTHR34322">
    <property type="entry name" value="TRANSPOSASE, Y1_TNP DOMAIN-CONTAINING"/>
    <property type="match status" value="1"/>
</dbReference>
<dbReference type="PANTHER" id="PTHR34322:SF2">
    <property type="entry name" value="TRANSPOSASE IS200-LIKE DOMAIN-CONTAINING PROTEIN"/>
    <property type="match status" value="1"/>
</dbReference>
<reference evidence="3" key="1">
    <citation type="submission" date="2017-09" db="EMBL/GenBank/DDBJ databases">
        <title>Depth-based differentiation of microbial function through sediment-hosted aquifers and enrichment of novel symbionts in the deep terrestrial subsurface.</title>
        <authorList>
            <person name="Probst A.J."/>
            <person name="Ladd B."/>
            <person name="Jarett J.K."/>
            <person name="Geller-Mcgrath D.E."/>
            <person name="Sieber C.M.K."/>
            <person name="Emerson J.B."/>
            <person name="Anantharaman K."/>
            <person name="Thomas B.C."/>
            <person name="Malmstrom R."/>
            <person name="Stieglmeier M."/>
            <person name="Klingl A."/>
            <person name="Woyke T."/>
            <person name="Ryan C.M."/>
            <person name="Banfield J.F."/>
        </authorList>
    </citation>
    <scope>NUCLEOTIDE SEQUENCE [LARGE SCALE GENOMIC DNA]</scope>
</reference>
<dbReference type="GO" id="GO:0004803">
    <property type="term" value="F:transposase activity"/>
    <property type="evidence" value="ECO:0007669"/>
    <property type="project" value="InterPro"/>
</dbReference>
<evidence type="ECO:0000259" key="1">
    <source>
        <dbReference type="SMART" id="SM01321"/>
    </source>
</evidence>
<organism evidence="2 3">
    <name type="scientific">Candidatus Nealsonbacteria bacterium CG_4_9_14_0_8_um_filter_36_17</name>
    <dbReference type="NCBI Taxonomy" id="1974693"/>
    <lineage>
        <taxon>Bacteria</taxon>
        <taxon>Candidatus Nealsoniibacteriota</taxon>
    </lineage>
</organism>
<comment type="caution">
    <text evidence="2">The sequence shown here is derived from an EMBL/GenBank/DDBJ whole genome shotgun (WGS) entry which is preliminary data.</text>
</comment>
<dbReference type="GO" id="GO:0006313">
    <property type="term" value="P:DNA transposition"/>
    <property type="evidence" value="ECO:0007669"/>
    <property type="project" value="InterPro"/>
</dbReference>
<dbReference type="Pfam" id="PF01797">
    <property type="entry name" value="Y1_Tnp"/>
    <property type="match status" value="1"/>
</dbReference>
<name>A0A2M8DL95_9BACT</name>
<evidence type="ECO:0000313" key="2">
    <source>
        <dbReference type="EMBL" id="PJB98461.1"/>
    </source>
</evidence>
<gene>
    <name evidence="2" type="ORF">CO078_01900</name>
</gene>
<dbReference type="EMBL" id="PFTC01000046">
    <property type="protein sequence ID" value="PJB98461.1"/>
    <property type="molecule type" value="Genomic_DNA"/>
</dbReference>
<sequence length="243" mass="28758">MPRGKRLTFDNAIFHIINRGNARQDIFHDEEDFEKFLHIIARYKDKFGFKMYHFCLIPNHHHFEWQIPQARILSKAMQGISLSYSRYYHAKYKTVGYLWQGRFKNMVVEKEDYMMRLGGYIERNPLRLGLVRDPGDWKWSSYRFYAYGEPVRIPLITVGGIKKWVDLVEPDPFYGGFGRDPAERQKNYREFVLGMEDKKMKENLPFQDGGVLGSEKFKKDMTGIMEKLGMLVKPKKRGRPAKG</sequence>
<accession>A0A2M8DL95</accession>
<dbReference type="GO" id="GO:0003677">
    <property type="term" value="F:DNA binding"/>
    <property type="evidence" value="ECO:0007669"/>
    <property type="project" value="InterPro"/>
</dbReference>
<feature type="domain" description="Transposase IS200-like" evidence="1">
    <location>
        <begin position="9"/>
        <end position="124"/>
    </location>
</feature>
<dbReference type="SUPFAM" id="SSF143422">
    <property type="entry name" value="Transposase IS200-like"/>
    <property type="match status" value="1"/>
</dbReference>
<dbReference type="SMART" id="SM01321">
    <property type="entry name" value="Y1_Tnp"/>
    <property type="match status" value="1"/>
</dbReference>
<dbReference type="InterPro" id="IPR002686">
    <property type="entry name" value="Transposase_17"/>
</dbReference>
<evidence type="ECO:0000313" key="3">
    <source>
        <dbReference type="Proteomes" id="UP000230097"/>
    </source>
</evidence>
<protein>
    <recommendedName>
        <fullName evidence="1">Transposase IS200-like domain-containing protein</fullName>
    </recommendedName>
</protein>
<dbReference type="Proteomes" id="UP000230097">
    <property type="component" value="Unassembled WGS sequence"/>
</dbReference>
<dbReference type="InterPro" id="IPR036515">
    <property type="entry name" value="Transposase_17_sf"/>
</dbReference>
<proteinExistence type="predicted"/>
<dbReference type="Gene3D" id="3.30.70.1290">
    <property type="entry name" value="Transposase IS200-like"/>
    <property type="match status" value="1"/>
</dbReference>
<dbReference type="AlphaFoldDB" id="A0A2M8DL95"/>